<evidence type="ECO:0008006" key="8">
    <source>
        <dbReference type="Google" id="ProtNLM"/>
    </source>
</evidence>
<dbReference type="InterPro" id="IPR036291">
    <property type="entry name" value="NAD(P)-bd_dom_sf"/>
</dbReference>
<dbReference type="GeneID" id="20344161"/>
<gene>
    <name evidence="6" type="primary">20344161</name>
    <name evidence="5" type="ORF">GGTG_03703</name>
</gene>
<dbReference type="SUPFAM" id="SSF48179">
    <property type="entry name" value="6-phosphogluconate dehydrogenase C-terminal domain-like"/>
    <property type="match status" value="1"/>
</dbReference>
<dbReference type="Gene3D" id="1.10.1040.10">
    <property type="entry name" value="N-(1-d-carboxylethyl)-l-norvaline Dehydrogenase, domain 2"/>
    <property type="match status" value="1"/>
</dbReference>
<dbReference type="InterPro" id="IPR051265">
    <property type="entry name" value="HIBADH-related_NP60_sf"/>
</dbReference>
<dbReference type="eggNOG" id="ENOG502RXGX">
    <property type="taxonomic scope" value="Eukaryota"/>
</dbReference>
<evidence type="ECO:0000259" key="4">
    <source>
        <dbReference type="Pfam" id="PF09130"/>
    </source>
</evidence>
<evidence type="ECO:0000313" key="6">
    <source>
        <dbReference type="EnsemblFungi" id="EJT78604"/>
    </source>
</evidence>
<dbReference type="STRING" id="644352.J3NQZ8"/>
<dbReference type="AlphaFoldDB" id="J3NQZ8"/>
<dbReference type="InterPro" id="IPR028939">
    <property type="entry name" value="P5C_Rdtase_cat_N"/>
</dbReference>
<evidence type="ECO:0000259" key="3">
    <source>
        <dbReference type="Pfam" id="PF03807"/>
    </source>
</evidence>
<evidence type="ECO:0000256" key="1">
    <source>
        <dbReference type="ARBA" id="ARBA00007598"/>
    </source>
</evidence>
<feature type="domain" description="Phosphogluconate dehydrogenase NAD-binding putative C-terminal" evidence="4">
    <location>
        <begin position="237"/>
        <end position="307"/>
    </location>
</feature>
<dbReference type="Gene3D" id="3.40.50.720">
    <property type="entry name" value="NAD(P)-binding Rossmann-like Domain"/>
    <property type="match status" value="1"/>
</dbReference>
<dbReference type="HOGENOM" id="CLU_052530_0_1_1"/>
<evidence type="ECO:0000313" key="7">
    <source>
        <dbReference type="Proteomes" id="UP000006039"/>
    </source>
</evidence>
<dbReference type="InterPro" id="IPR013328">
    <property type="entry name" value="6PGD_dom2"/>
</dbReference>
<dbReference type="PANTHER" id="PTHR43580:SF2">
    <property type="entry name" value="CYTOKINE-LIKE NUCLEAR FACTOR N-PAC"/>
    <property type="match status" value="1"/>
</dbReference>
<dbReference type="GO" id="GO:0003677">
    <property type="term" value="F:DNA binding"/>
    <property type="evidence" value="ECO:0007669"/>
    <property type="project" value="TreeGrafter"/>
</dbReference>
<accession>J3NQZ8</accession>
<dbReference type="EnsemblFungi" id="EJT78604">
    <property type="protein sequence ID" value="EJT78604"/>
    <property type="gene ID" value="GGTG_03703"/>
</dbReference>
<reference evidence="7" key="1">
    <citation type="submission" date="2010-07" db="EMBL/GenBank/DDBJ databases">
        <title>The genome sequence of Gaeumannomyces graminis var. tritici strain R3-111a-1.</title>
        <authorList>
            <consortium name="The Broad Institute Genome Sequencing Platform"/>
            <person name="Ma L.-J."/>
            <person name="Dead R."/>
            <person name="Young S."/>
            <person name="Zeng Q."/>
            <person name="Koehrsen M."/>
            <person name="Alvarado L."/>
            <person name="Berlin A."/>
            <person name="Chapman S.B."/>
            <person name="Chen Z."/>
            <person name="Freedman E."/>
            <person name="Gellesch M."/>
            <person name="Goldberg J."/>
            <person name="Griggs A."/>
            <person name="Gujja S."/>
            <person name="Heilman E.R."/>
            <person name="Heiman D."/>
            <person name="Hepburn T."/>
            <person name="Howarth C."/>
            <person name="Jen D."/>
            <person name="Larson L."/>
            <person name="Mehta T."/>
            <person name="Neiman D."/>
            <person name="Pearson M."/>
            <person name="Roberts A."/>
            <person name="Saif S."/>
            <person name="Shea T."/>
            <person name="Shenoy N."/>
            <person name="Sisk P."/>
            <person name="Stolte C."/>
            <person name="Sykes S."/>
            <person name="Walk T."/>
            <person name="White J."/>
            <person name="Yandava C."/>
            <person name="Haas B."/>
            <person name="Nusbaum C."/>
            <person name="Birren B."/>
        </authorList>
    </citation>
    <scope>NUCLEOTIDE SEQUENCE [LARGE SCALE GENOMIC DNA]</scope>
    <source>
        <strain evidence="7">R3-111a-1</strain>
    </source>
</reference>
<organism evidence="5">
    <name type="scientific">Gaeumannomyces tritici (strain R3-111a-1)</name>
    <name type="common">Wheat and barley take-all root rot fungus</name>
    <name type="synonym">Gaeumannomyces graminis var. tritici</name>
    <dbReference type="NCBI Taxonomy" id="644352"/>
    <lineage>
        <taxon>Eukaryota</taxon>
        <taxon>Fungi</taxon>
        <taxon>Dikarya</taxon>
        <taxon>Ascomycota</taxon>
        <taxon>Pezizomycotina</taxon>
        <taxon>Sordariomycetes</taxon>
        <taxon>Sordariomycetidae</taxon>
        <taxon>Magnaporthales</taxon>
        <taxon>Magnaporthaceae</taxon>
        <taxon>Gaeumannomyces</taxon>
    </lineage>
</organism>
<name>J3NQZ8_GAET3</name>
<dbReference type="GO" id="GO:0140673">
    <property type="term" value="P:transcription elongation-coupled chromatin remodeling"/>
    <property type="evidence" value="ECO:0007669"/>
    <property type="project" value="TreeGrafter"/>
</dbReference>
<proteinExistence type="inferred from homology"/>
<dbReference type="Proteomes" id="UP000006039">
    <property type="component" value="Unassembled WGS sequence"/>
</dbReference>
<dbReference type="Pfam" id="PF09130">
    <property type="entry name" value="DUF1932"/>
    <property type="match status" value="1"/>
</dbReference>
<evidence type="ECO:0000256" key="2">
    <source>
        <dbReference type="SAM" id="MobiDB-lite"/>
    </source>
</evidence>
<reference evidence="5" key="2">
    <citation type="submission" date="2010-07" db="EMBL/GenBank/DDBJ databases">
        <authorList>
            <consortium name="The Broad Institute Genome Sequencing Platform"/>
            <consortium name="Broad Institute Genome Sequencing Center for Infectious Disease"/>
            <person name="Ma L.-J."/>
            <person name="Dead R."/>
            <person name="Young S."/>
            <person name="Zeng Q."/>
            <person name="Koehrsen M."/>
            <person name="Alvarado L."/>
            <person name="Berlin A."/>
            <person name="Chapman S.B."/>
            <person name="Chen Z."/>
            <person name="Freedman E."/>
            <person name="Gellesch M."/>
            <person name="Goldberg J."/>
            <person name="Griggs A."/>
            <person name="Gujja S."/>
            <person name="Heilman E.R."/>
            <person name="Heiman D."/>
            <person name="Hepburn T."/>
            <person name="Howarth C."/>
            <person name="Jen D."/>
            <person name="Larson L."/>
            <person name="Mehta T."/>
            <person name="Neiman D."/>
            <person name="Pearson M."/>
            <person name="Roberts A."/>
            <person name="Saif S."/>
            <person name="Shea T."/>
            <person name="Shenoy N."/>
            <person name="Sisk P."/>
            <person name="Stolte C."/>
            <person name="Sykes S."/>
            <person name="Walk T."/>
            <person name="White J."/>
            <person name="Yandava C."/>
            <person name="Haas B."/>
            <person name="Nusbaum C."/>
            <person name="Birren B."/>
        </authorList>
    </citation>
    <scope>NUCLEOTIDE SEQUENCE</scope>
    <source>
        <strain evidence="5">R3-111a-1</strain>
    </source>
</reference>
<sequence>MASQDAPTKAKVAILSLGDMGSGIARLLAARGFPVATNCEGRSADTAERARTCGAALFKSDLELVDWADVVLSVVPPRDAAATLQRVLDAMAFSKTHAPAAAAAEGSGRPLYFADMNAVSPATCRRMAADVARTRVPLLFIDGCILGGPPAPKKGGEGRAEEKGEGEGDEWAVPLMPTSGPRSFASLGDALGGPLLESTLRARHISADVGAASGLKMCFASLSKGFSAIAVQTYTTAHRLGVLGDLEWALGELAPARARQAASAITSMPPKAYRWVHEMEEISDTHAADGGFDPFIFQGAAAVFRAVAQDTVLGQEKVGQRKRGLTVQDVAEAMSEGMDRKRKKTD</sequence>
<reference evidence="6" key="4">
    <citation type="journal article" date="2015" name="G3 (Bethesda)">
        <title>Genome sequences of three phytopathogenic species of the Magnaporthaceae family of fungi.</title>
        <authorList>
            <person name="Okagaki L.H."/>
            <person name="Nunes C.C."/>
            <person name="Sailsbery J."/>
            <person name="Clay B."/>
            <person name="Brown D."/>
            <person name="John T."/>
            <person name="Oh Y."/>
            <person name="Young N."/>
            <person name="Fitzgerald M."/>
            <person name="Haas B.J."/>
            <person name="Zeng Q."/>
            <person name="Young S."/>
            <person name="Adiconis X."/>
            <person name="Fan L."/>
            <person name="Levin J.Z."/>
            <person name="Mitchell T.K."/>
            <person name="Okubara P.A."/>
            <person name="Farman M.L."/>
            <person name="Kohn L.M."/>
            <person name="Birren B."/>
            <person name="Ma L.-J."/>
            <person name="Dean R.A."/>
        </authorList>
    </citation>
    <scope>NUCLEOTIDE SEQUENCE</scope>
    <source>
        <strain evidence="6">R3-111a-1</strain>
    </source>
</reference>
<dbReference type="PANTHER" id="PTHR43580">
    <property type="entry name" value="OXIDOREDUCTASE GLYR1-RELATED"/>
    <property type="match status" value="1"/>
</dbReference>
<dbReference type="InterPro" id="IPR008927">
    <property type="entry name" value="6-PGluconate_DH-like_C_sf"/>
</dbReference>
<protein>
    <recommendedName>
        <fullName evidence="8">6-phosphogluconate dehydrogenase</fullName>
    </recommendedName>
</protein>
<reference evidence="6" key="5">
    <citation type="submission" date="2018-04" db="UniProtKB">
        <authorList>
            <consortium name="EnsemblFungi"/>
        </authorList>
    </citation>
    <scope>IDENTIFICATION</scope>
    <source>
        <strain evidence="6">R3-111a-1</strain>
    </source>
</reference>
<dbReference type="Pfam" id="PF03807">
    <property type="entry name" value="F420_oxidored"/>
    <property type="match status" value="1"/>
</dbReference>
<feature type="domain" description="Pyrroline-5-carboxylate reductase catalytic N-terminal" evidence="3">
    <location>
        <begin position="11"/>
        <end position="87"/>
    </location>
</feature>
<dbReference type="OrthoDB" id="9988102at2759"/>
<dbReference type="GO" id="GO:0000785">
    <property type="term" value="C:chromatin"/>
    <property type="evidence" value="ECO:0007669"/>
    <property type="project" value="TreeGrafter"/>
</dbReference>
<dbReference type="EMBL" id="GL385396">
    <property type="protein sequence ID" value="EJT78604.1"/>
    <property type="molecule type" value="Genomic_DNA"/>
</dbReference>
<feature type="compositionally biased region" description="Basic and acidic residues" evidence="2">
    <location>
        <begin position="154"/>
        <end position="166"/>
    </location>
</feature>
<feature type="region of interest" description="Disordered" evidence="2">
    <location>
        <begin position="151"/>
        <end position="171"/>
    </location>
</feature>
<dbReference type="SUPFAM" id="SSF51735">
    <property type="entry name" value="NAD(P)-binding Rossmann-fold domains"/>
    <property type="match status" value="1"/>
</dbReference>
<evidence type="ECO:0000313" key="5">
    <source>
        <dbReference type="EMBL" id="EJT78604.1"/>
    </source>
</evidence>
<dbReference type="RefSeq" id="XP_009219749.1">
    <property type="nucleotide sequence ID" value="XM_009221485.1"/>
</dbReference>
<dbReference type="InterPro" id="IPR015814">
    <property type="entry name" value="Pgluconate_DH_NAD-bd_C"/>
</dbReference>
<keyword evidence="7" id="KW-1185">Reference proteome</keyword>
<comment type="similarity">
    <text evidence="1">Belongs to the HIBADH-related family. NP60 subfamily.</text>
</comment>
<dbReference type="GO" id="GO:0031491">
    <property type="term" value="F:nucleosome binding"/>
    <property type="evidence" value="ECO:0007669"/>
    <property type="project" value="TreeGrafter"/>
</dbReference>
<reference evidence="5" key="3">
    <citation type="submission" date="2010-09" db="EMBL/GenBank/DDBJ databases">
        <title>Annotation of Gaeumannomyces graminis var. tritici R3-111a-1.</title>
        <authorList>
            <consortium name="The Broad Institute Genome Sequencing Platform"/>
            <person name="Ma L.-J."/>
            <person name="Dead R."/>
            <person name="Young S.K."/>
            <person name="Zeng Q."/>
            <person name="Gargeya S."/>
            <person name="Fitzgerald M."/>
            <person name="Haas B."/>
            <person name="Abouelleil A."/>
            <person name="Alvarado L."/>
            <person name="Arachchi H.M."/>
            <person name="Berlin A."/>
            <person name="Brown A."/>
            <person name="Chapman S.B."/>
            <person name="Chen Z."/>
            <person name="Dunbar C."/>
            <person name="Freedman E."/>
            <person name="Gearin G."/>
            <person name="Gellesch M."/>
            <person name="Goldberg J."/>
            <person name="Griggs A."/>
            <person name="Gujja S."/>
            <person name="Heiman D."/>
            <person name="Howarth C."/>
            <person name="Larson L."/>
            <person name="Lui A."/>
            <person name="MacDonald P.J.P."/>
            <person name="Mehta T."/>
            <person name="Montmayeur A."/>
            <person name="Murphy C."/>
            <person name="Neiman D."/>
            <person name="Pearson M."/>
            <person name="Priest M."/>
            <person name="Roberts A."/>
            <person name="Saif S."/>
            <person name="Shea T."/>
            <person name="Shenoy N."/>
            <person name="Sisk P."/>
            <person name="Stolte C."/>
            <person name="Sykes S."/>
            <person name="Yandava C."/>
            <person name="Wortman J."/>
            <person name="Nusbaum C."/>
            <person name="Birren B."/>
        </authorList>
    </citation>
    <scope>NUCLEOTIDE SEQUENCE</scope>
    <source>
        <strain evidence="5">R3-111a-1</strain>
    </source>
</reference>
<dbReference type="VEuPathDB" id="FungiDB:GGTG_03703"/>